<keyword evidence="1" id="KW-1133">Transmembrane helix</keyword>
<gene>
    <name evidence="2" type="ORF">G5S52_11765</name>
</gene>
<dbReference type="AlphaFoldDB" id="A0A6M1RKI5"/>
<feature type="transmembrane region" description="Helical" evidence="1">
    <location>
        <begin position="21"/>
        <end position="43"/>
    </location>
</feature>
<dbReference type="Proteomes" id="UP000473008">
    <property type="component" value="Unassembled WGS sequence"/>
</dbReference>
<reference evidence="2 3" key="1">
    <citation type="submission" date="2020-02" db="EMBL/GenBank/DDBJ databases">
        <title>The draft genome of Grimontia sedimenta sp. nov., isolated from benthic sediments near coral reefs south of Kuwait.</title>
        <authorList>
            <person name="Mahmoud H.M."/>
            <person name="Jose L."/>
            <person name="Eapen S."/>
        </authorList>
    </citation>
    <scope>NUCLEOTIDE SEQUENCE [LARGE SCALE GENOMIC DNA]</scope>
    <source>
        <strain evidence="2 3">S25</strain>
    </source>
</reference>
<comment type="caution">
    <text evidence="2">The sequence shown here is derived from an EMBL/GenBank/DDBJ whole genome shotgun (WGS) entry which is preliminary data.</text>
</comment>
<evidence type="ECO:0000313" key="2">
    <source>
        <dbReference type="EMBL" id="NGN98298.1"/>
    </source>
</evidence>
<evidence type="ECO:0000256" key="1">
    <source>
        <dbReference type="SAM" id="Phobius"/>
    </source>
</evidence>
<keyword evidence="3" id="KW-1185">Reference proteome</keyword>
<evidence type="ECO:0000313" key="3">
    <source>
        <dbReference type="Proteomes" id="UP000473008"/>
    </source>
</evidence>
<protein>
    <submittedName>
        <fullName evidence="2">Uncharacterized protein</fullName>
    </submittedName>
</protein>
<keyword evidence="1" id="KW-0812">Transmembrane</keyword>
<feature type="transmembrane region" description="Helical" evidence="1">
    <location>
        <begin position="55"/>
        <end position="78"/>
    </location>
</feature>
<name>A0A6M1RKI5_9GAMM</name>
<accession>A0A6M1RKI5</accession>
<keyword evidence="1" id="KW-0472">Membrane</keyword>
<organism evidence="2 3">
    <name type="scientific">Grimontia sedimenti</name>
    <dbReference type="NCBI Taxonomy" id="2711294"/>
    <lineage>
        <taxon>Bacteria</taxon>
        <taxon>Pseudomonadati</taxon>
        <taxon>Pseudomonadota</taxon>
        <taxon>Gammaproteobacteria</taxon>
        <taxon>Vibrionales</taxon>
        <taxon>Vibrionaceae</taxon>
        <taxon>Grimontia</taxon>
    </lineage>
</organism>
<dbReference type="EMBL" id="JAALDL010000008">
    <property type="protein sequence ID" value="NGN98298.1"/>
    <property type="molecule type" value="Genomic_DNA"/>
</dbReference>
<proteinExistence type="predicted"/>
<dbReference type="RefSeq" id="WP_165013738.1">
    <property type="nucleotide sequence ID" value="NZ_JAALDL010000008.1"/>
</dbReference>
<sequence length="97" mass="11499">MELDKRFYRWGEERRYGKFSYIVRTALFLTIVLLSSRLASLFLYEPNSGVEAFFLQFPTQILMFTTLSVLLSTLGWCLKETWYKSKARRRSLPITSL</sequence>